<gene>
    <name evidence="2" type="ORF">B0T21DRAFT_138938</name>
</gene>
<keyword evidence="3" id="KW-1185">Reference proteome</keyword>
<feature type="region of interest" description="Disordered" evidence="1">
    <location>
        <begin position="328"/>
        <end position="376"/>
    </location>
</feature>
<protein>
    <submittedName>
        <fullName evidence="2">Uncharacterized protein</fullName>
    </submittedName>
</protein>
<proteinExistence type="predicted"/>
<feature type="compositionally biased region" description="Low complexity" evidence="1">
    <location>
        <begin position="283"/>
        <end position="297"/>
    </location>
</feature>
<dbReference type="EMBL" id="JAUKTV010000004">
    <property type="protein sequence ID" value="KAK0739204.1"/>
    <property type="molecule type" value="Genomic_DNA"/>
</dbReference>
<feature type="region of interest" description="Disordered" evidence="1">
    <location>
        <begin position="221"/>
        <end position="314"/>
    </location>
</feature>
<name>A0AA40EF55_9PEZI</name>
<feature type="compositionally biased region" description="Basic and acidic residues" evidence="1">
    <location>
        <begin position="9"/>
        <end position="20"/>
    </location>
</feature>
<feature type="compositionally biased region" description="Polar residues" evidence="1">
    <location>
        <begin position="245"/>
        <end position="261"/>
    </location>
</feature>
<sequence length="376" mass="41728">MRRYFASRHLYDSYRPDGQHRRSHRHPSYLDRDQRSSTSVISKSRSPDGGDDRGYDEDLDHGSARGRPEHHRRREHVQNRNIHQPDSHSPAPTPGPGPLTESVSPFREIQAGDSRSPAPTPRPGPLTESVSPFREIQAGDSRSPAPTPRPLTESASPLQLFPPLTTGTIPITAADRGPSQYYLPLPSLEPSLEPPSSAGTPCELLVGRRRYVVRAWISSSSFPRRSNQSGEASGSPQLPAARMESLSQRSYPRSAESSLSRGSAPMSRESSQASELREASSGLREVLSSSREVLSRSQEASPRSQETSSRSREVLFRLREALSISREALSRSREDLRLASEEQEKEPRSRSIVESSEEDEPIPASLKEKTGRRSRS</sequence>
<feature type="compositionally biased region" description="Basic and acidic residues" evidence="1">
    <location>
        <begin position="328"/>
        <end position="351"/>
    </location>
</feature>
<organism evidence="2 3">
    <name type="scientific">Apiosordaria backusii</name>
    <dbReference type="NCBI Taxonomy" id="314023"/>
    <lineage>
        <taxon>Eukaryota</taxon>
        <taxon>Fungi</taxon>
        <taxon>Dikarya</taxon>
        <taxon>Ascomycota</taxon>
        <taxon>Pezizomycotina</taxon>
        <taxon>Sordariomycetes</taxon>
        <taxon>Sordariomycetidae</taxon>
        <taxon>Sordariales</taxon>
        <taxon>Lasiosphaeriaceae</taxon>
        <taxon>Apiosordaria</taxon>
    </lineage>
</organism>
<feature type="compositionally biased region" description="Low complexity" evidence="1">
    <location>
        <begin position="183"/>
        <end position="197"/>
    </location>
</feature>
<dbReference type="Proteomes" id="UP001172159">
    <property type="component" value="Unassembled WGS sequence"/>
</dbReference>
<feature type="region of interest" description="Disordered" evidence="1">
    <location>
        <begin position="1"/>
        <end position="202"/>
    </location>
</feature>
<feature type="compositionally biased region" description="Basic and acidic residues" evidence="1">
    <location>
        <begin position="366"/>
        <end position="376"/>
    </location>
</feature>
<evidence type="ECO:0000256" key="1">
    <source>
        <dbReference type="SAM" id="MobiDB-lite"/>
    </source>
</evidence>
<feature type="compositionally biased region" description="Polar residues" evidence="1">
    <location>
        <begin position="298"/>
        <end position="308"/>
    </location>
</feature>
<dbReference type="AlphaFoldDB" id="A0AA40EF55"/>
<comment type="caution">
    <text evidence="2">The sequence shown here is derived from an EMBL/GenBank/DDBJ whole genome shotgun (WGS) entry which is preliminary data.</text>
</comment>
<reference evidence="2" key="1">
    <citation type="submission" date="2023-06" db="EMBL/GenBank/DDBJ databases">
        <title>Genome-scale phylogeny and comparative genomics of the fungal order Sordariales.</title>
        <authorList>
            <consortium name="Lawrence Berkeley National Laboratory"/>
            <person name="Hensen N."/>
            <person name="Bonometti L."/>
            <person name="Westerberg I."/>
            <person name="Brannstrom I.O."/>
            <person name="Guillou S."/>
            <person name="Cros-Aarteil S."/>
            <person name="Calhoun S."/>
            <person name="Haridas S."/>
            <person name="Kuo A."/>
            <person name="Mondo S."/>
            <person name="Pangilinan J."/>
            <person name="Riley R."/>
            <person name="Labutti K."/>
            <person name="Andreopoulos B."/>
            <person name="Lipzen A."/>
            <person name="Chen C."/>
            <person name="Yanf M."/>
            <person name="Daum C."/>
            <person name="Ng V."/>
            <person name="Clum A."/>
            <person name="Steindorff A."/>
            <person name="Ohm R."/>
            <person name="Martin F."/>
            <person name="Silar P."/>
            <person name="Natvig D."/>
            <person name="Lalanne C."/>
            <person name="Gautier V."/>
            <person name="Ament-Velasquez S.L."/>
            <person name="Kruys A."/>
            <person name="Hutchinson M.I."/>
            <person name="Powell A.J."/>
            <person name="Barry K."/>
            <person name="Miller A.N."/>
            <person name="Grigoriev I.V."/>
            <person name="Debuchy R."/>
            <person name="Gladieux P."/>
            <person name="Thoren M.H."/>
            <person name="Johannesson H."/>
        </authorList>
    </citation>
    <scope>NUCLEOTIDE SEQUENCE</scope>
    <source>
        <strain evidence="2">CBS 540.89</strain>
    </source>
</reference>
<evidence type="ECO:0000313" key="3">
    <source>
        <dbReference type="Proteomes" id="UP001172159"/>
    </source>
</evidence>
<accession>A0AA40EF55</accession>
<evidence type="ECO:0000313" key="2">
    <source>
        <dbReference type="EMBL" id="KAK0739204.1"/>
    </source>
</evidence>